<evidence type="ECO:0000256" key="1">
    <source>
        <dbReference type="ARBA" id="ARBA00009437"/>
    </source>
</evidence>
<dbReference type="InterPro" id="IPR000847">
    <property type="entry name" value="LysR_HTH_N"/>
</dbReference>
<reference evidence="6 7" key="1">
    <citation type="submission" date="2014-08" db="EMBL/GenBank/DDBJ databases">
        <title>Comparative genomics of the Paenibacillus odorifer group.</title>
        <authorList>
            <person name="den Bakker H.C."/>
            <person name="Tsai Y.-C."/>
            <person name="Martin N."/>
            <person name="Korlach J."/>
            <person name="Wiedmann M."/>
        </authorList>
    </citation>
    <scope>NUCLEOTIDE SEQUENCE [LARGE SCALE GENOMIC DNA]</scope>
    <source>
        <strain evidence="6 7">DSM 14472</strain>
    </source>
</reference>
<dbReference type="Proteomes" id="UP000029507">
    <property type="component" value="Chromosome"/>
</dbReference>
<dbReference type="PANTHER" id="PTHR30126">
    <property type="entry name" value="HTH-TYPE TRANSCRIPTIONAL REGULATOR"/>
    <property type="match status" value="1"/>
</dbReference>
<dbReference type="RefSeq" id="WP_038693161.1">
    <property type="nucleotide sequence ID" value="NZ_CP009286.1"/>
</dbReference>
<keyword evidence="7" id="KW-1185">Reference proteome</keyword>
<evidence type="ECO:0000256" key="2">
    <source>
        <dbReference type="ARBA" id="ARBA00023015"/>
    </source>
</evidence>
<dbReference type="InterPro" id="IPR036388">
    <property type="entry name" value="WH-like_DNA-bd_sf"/>
</dbReference>
<comment type="similarity">
    <text evidence="1">Belongs to the LysR transcriptional regulatory family.</text>
</comment>
<dbReference type="GO" id="GO:0000976">
    <property type="term" value="F:transcription cis-regulatory region binding"/>
    <property type="evidence" value="ECO:0007669"/>
    <property type="project" value="TreeGrafter"/>
</dbReference>
<evidence type="ECO:0000313" key="7">
    <source>
        <dbReference type="Proteomes" id="UP000029507"/>
    </source>
</evidence>
<dbReference type="KEGG" id="pste:PSTEL_02175"/>
<evidence type="ECO:0000256" key="3">
    <source>
        <dbReference type="ARBA" id="ARBA00023125"/>
    </source>
</evidence>
<dbReference type="InterPro" id="IPR005119">
    <property type="entry name" value="LysR_subst-bd"/>
</dbReference>
<dbReference type="Gene3D" id="1.10.10.10">
    <property type="entry name" value="Winged helix-like DNA-binding domain superfamily/Winged helix DNA-binding domain"/>
    <property type="match status" value="1"/>
</dbReference>
<keyword evidence="3" id="KW-0238">DNA-binding</keyword>
<dbReference type="GO" id="GO:0003700">
    <property type="term" value="F:DNA-binding transcription factor activity"/>
    <property type="evidence" value="ECO:0007669"/>
    <property type="project" value="InterPro"/>
</dbReference>
<dbReference type="Pfam" id="PF03466">
    <property type="entry name" value="LysR_substrate"/>
    <property type="match status" value="1"/>
</dbReference>
<gene>
    <name evidence="6" type="ORF">PSTEL_02175</name>
</gene>
<name>A0A089LPS8_9BACL</name>
<dbReference type="PANTHER" id="PTHR30126:SF40">
    <property type="entry name" value="HTH-TYPE TRANSCRIPTIONAL REGULATOR GLTR"/>
    <property type="match status" value="1"/>
</dbReference>
<dbReference type="Pfam" id="PF00126">
    <property type="entry name" value="HTH_1"/>
    <property type="match status" value="1"/>
</dbReference>
<dbReference type="FunFam" id="1.10.10.10:FF:000001">
    <property type="entry name" value="LysR family transcriptional regulator"/>
    <property type="match status" value="1"/>
</dbReference>
<dbReference type="InterPro" id="IPR036390">
    <property type="entry name" value="WH_DNA-bd_sf"/>
</dbReference>
<evidence type="ECO:0000256" key="4">
    <source>
        <dbReference type="ARBA" id="ARBA00023163"/>
    </source>
</evidence>
<dbReference type="STRING" id="169760.PSTEL_02175"/>
<evidence type="ECO:0000313" key="6">
    <source>
        <dbReference type="EMBL" id="AIQ62105.1"/>
    </source>
</evidence>
<dbReference type="SUPFAM" id="SSF46785">
    <property type="entry name" value="Winged helix' DNA-binding domain"/>
    <property type="match status" value="1"/>
</dbReference>
<dbReference type="AlphaFoldDB" id="A0A089LPS8"/>
<keyword evidence="2" id="KW-0805">Transcription regulation</keyword>
<dbReference type="SUPFAM" id="SSF53850">
    <property type="entry name" value="Periplasmic binding protein-like II"/>
    <property type="match status" value="1"/>
</dbReference>
<sequence>MELTYLRTFCEVAASGSYTRAAENLGYAQSSITAQIAKLEELYGAKLLERSGRGMAPTFAGRTLLGYAHHILALVGEAKEAVSEGHSGELAIGSIETLAAYFLPHRLHRYRSAYPGIRLRVVPGSEPDIIASVRNNTADFGLIFDKPCTLDELNTLALSQEELFVVVPPGHHLAERKSADFAMLAGEKLVLTEESCTYRNHLLHALRERGISPRIELELGNLEGIKQAVRHEWGVAYLPGYTIKDEVEKGELKAVPLAAGGGLGFQIQLVYRKDRWLSPSQRRFIETMEGRSPE</sequence>
<accession>A0A089LPS8</accession>
<dbReference type="PROSITE" id="PS50931">
    <property type="entry name" value="HTH_LYSR"/>
    <property type="match status" value="1"/>
</dbReference>
<feature type="domain" description="HTH lysR-type" evidence="5">
    <location>
        <begin position="1"/>
        <end position="58"/>
    </location>
</feature>
<keyword evidence="4" id="KW-0804">Transcription</keyword>
<evidence type="ECO:0000259" key="5">
    <source>
        <dbReference type="PROSITE" id="PS50931"/>
    </source>
</evidence>
<dbReference type="EMBL" id="CP009286">
    <property type="protein sequence ID" value="AIQ62105.1"/>
    <property type="molecule type" value="Genomic_DNA"/>
</dbReference>
<organism evidence="6 7">
    <name type="scientific">Paenibacillus stellifer</name>
    <dbReference type="NCBI Taxonomy" id="169760"/>
    <lineage>
        <taxon>Bacteria</taxon>
        <taxon>Bacillati</taxon>
        <taxon>Bacillota</taxon>
        <taxon>Bacilli</taxon>
        <taxon>Bacillales</taxon>
        <taxon>Paenibacillaceae</taxon>
        <taxon>Paenibacillus</taxon>
    </lineage>
</organism>
<dbReference type="PRINTS" id="PR00039">
    <property type="entry name" value="HTHLYSR"/>
</dbReference>
<dbReference type="CDD" id="cd05466">
    <property type="entry name" value="PBP2_LTTR_substrate"/>
    <property type="match status" value="1"/>
</dbReference>
<dbReference type="HOGENOM" id="CLU_039613_6_1_9"/>
<dbReference type="Gene3D" id="3.40.190.290">
    <property type="match status" value="1"/>
</dbReference>
<proteinExistence type="inferred from homology"/>
<protein>
    <recommendedName>
        <fullName evidence="5">HTH lysR-type domain-containing protein</fullName>
    </recommendedName>
</protein>